<gene>
    <name evidence="2" type="ORF">CA606_07100</name>
</gene>
<protein>
    <recommendedName>
        <fullName evidence="4">ParB/Sulfiredoxin domain-containing protein</fullName>
    </recommendedName>
</protein>
<reference evidence="3" key="1">
    <citation type="submission" date="2017-09" db="EMBL/GenBank/DDBJ databases">
        <title>Genome evolution observed in wild isolates of Caulobacter crescentus.</title>
        <authorList>
            <person name="Ely B."/>
            <person name="Wilson K."/>
            <person name="Scott D."/>
        </authorList>
    </citation>
    <scope>NUCLEOTIDE SEQUENCE [LARGE SCALE GENOMIC DNA]</scope>
    <source>
        <strain evidence="3">CB13b1a</strain>
    </source>
</reference>
<proteinExistence type="predicted"/>
<evidence type="ECO:0000256" key="1">
    <source>
        <dbReference type="SAM" id="MobiDB-lite"/>
    </source>
</evidence>
<feature type="compositionally biased region" description="Low complexity" evidence="1">
    <location>
        <begin position="19"/>
        <end position="34"/>
    </location>
</feature>
<organism evidence="2 3">
    <name type="scientific">Caulobacter vibrioides</name>
    <name type="common">Caulobacter crescentus</name>
    <dbReference type="NCBI Taxonomy" id="155892"/>
    <lineage>
        <taxon>Bacteria</taxon>
        <taxon>Pseudomonadati</taxon>
        <taxon>Pseudomonadota</taxon>
        <taxon>Alphaproteobacteria</taxon>
        <taxon>Caulobacterales</taxon>
        <taxon>Caulobacteraceae</taxon>
        <taxon>Caulobacter</taxon>
    </lineage>
</organism>
<evidence type="ECO:0000313" key="3">
    <source>
        <dbReference type="Proteomes" id="UP000217311"/>
    </source>
</evidence>
<feature type="compositionally biased region" description="Basic and acidic residues" evidence="1">
    <location>
        <begin position="1"/>
        <end position="11"/>
    </location>
</feature>
<dbReference type="AlphaFoldDB" id="A0A290MJF3"/>
<evidence type="ECO:0000313" key="2">
    <source>
        <dbReference type="EMBL" id="ATC32137.1"/>
    </source>
</evidence>
<evidence type="ECO:0008006" key="4">
    <source>
        <dbReference type="Google" id="ProtNLM"/>
    </source>
</evidence>
<accession>A0A290MJF3</accession>
<name>A0A290MJF3_CAUVI</name>
<sequence>MGSIRPRESRSDSPGGAWSAKVPPASAESPAAKPDQSVLQSLVVEPEIKDDREIGDYIVGAGKGRRQALRLLAKRDALANCVPARCVVEHLCVARRLAHSEPTTAIANAPRKA</sequence>
<dbReference type="Proteomes" id="UP000217311">
    <property type="component" value="Chromosome"/>
</dbReference>
<feature type="region of interest" description="Disordered" evidence="1">
    <location>
        <begin position="1"/>
        <end position="38"/>
    </location>
</feature>
<dbReference type="EMBL" id="CP023315">
    <property type="protein sequence ID" value="ATC32137.1"/>
    <property type="molecule type" value="Genomic_DNA"/>
</dbReference>